<evidence type="ECO:0000256" key="2">
    <source>
        <dbReference type="ARBA" id="ARBA00011027"/>
    </source>
</evidence>
<evidence type="ECO:0000256" key="10">
    <source>
        <dbReference type="SAM" id="SignalP"/>
    </source>
</evidence>
<dbReference type="InterPro" id="IPR008993">
    <property type="entry name" value="TIMP-like_OB-fold"/>
</dbReference>
<dbReference type="Gene3D" id="3.90.370.10">
    <property type="entry name" value="Tissue inhibitor of metalloproteinase-1. Chain B, domain 1"/>
    <property type="match status" value="1"/>
</dbReference>
<name>A0A8W8LTK8_MAGGI</name>
<feature type="disulfide bond" evidence="9">
    <location>
        <begin position="145"/>
        <end position="150"/>
    </location>
</feature>
<keyword evidence="7" id="KW-0481">Metalloenzyme inhibitor</keyword>
<dbReference type="EnsemblMetazoa" id="G29045.1">
    <property type="protein sequence ID" value="G29045.1:cds"/>
    <property type="gene ID" value="G29045"/>
</dbReference>
<feature type="signal peptide" evidence="10">
    <location>
        <begin position="1"/>
        <end position="20"/>
    </location>
</feature>
<dbReference type="GO" id="GO:0046872">
    <property type="term" value="F:metal ion binding"/>
    <property type="evidence" value="ECO:0007669"/>
    <property type="project" value="UniProtKB-KW"/>
</dbReference>
<dbReference type="Pfam" id="PF00965">
    <property type="entry name" value="TIMP"/>
    <property type="match status" value="1"/>
</dbReference>
<sequence length="186" mass="20875">MRVEVLLFLVFACCVRPSSSCSCIPTHVQTSICQANYAIKATILSVQDNGDFTLRYNVTVEMSFKTGQPAPSSVISIFTANYSSLCGVFFSVGETYLIVGNIVYGEYWTNLCLWSIFWGGLSDFQIFALTRRIYVNNCECRINPCFGLQCQSEPDCIVPPRQTFYYDSNKACTKRGAKCSWTDNGR</sequence>
<evidence type="ECO:0000256" key="5">
    <source>
        <dbReference type="ARBA" id="ARBA00022690"/>
    </source>
</evidence>
<dbReference type="PANTHER" id="PTHR11844:SF33">
    <property type="entry name" value="TISSUE INHIBITOR OF METALLOPROTEINASE"/>
    <property type="match status" value="1"/>
</dbReference>
<dbReference type="OrthoDB" id="6059111at2759"/>
<keyword evidence="5" id="KW-0646">Protease inhibitor</keyword>
<dbReference type="InterPro" id="IPR027465">
    <property type="entry name" value="TIMP_C"/>
</dbReference>
<dbReference type="PANTHER" id="PTHR11844">
    <property type="entry name" value="METALLOPROTEASE INHIBITOR"/>
    <property type="match status" value="1"/>
</dbReference>
<evidence type="ECO:0000256" key="8">
    <source>
        <dbReference type="PIRSR" id="PIRSR601820-1"/>
    </source>
</evidence>
<evidence type="ECO:0000256" key="6">
    <source>
        <dbReference type="ARBA" id="ARBA00023157"/>
    </source>
</evidence>
<dbReference type="Proteomes" id="UP000005408">
    <property type="component" value="Unassembled WGS sequence"/>
</dbReference>
<evidence type="ECO:0000256" key="3">
    <source>
        <dbReference type="ARBA" id="ARBA00022525"/>
    </source>
</evidence>
<feature type="disulfide bond" evidence="9">
    <location>
        <begin position="21"/>
        <end position="86"/>
    </location>
</feature>
<reference evidence="12" key="1">
    <citation type="submission" date="2022-08" db="UniProtKB">
        <authorList>
            <consortium name="EnsemblMetazoa"/>
        </authorList>
    </citation>
    <scope>IDENTIFICATION</scope>
    <source>
        <strain evidence="12">05x7-T-G4-1.051#20</strain>
    </source>
</reference>
<dbReference type="GO" id="GO:0008191">
    <property type="term" value="F:metalloendopeptidase inhibitor activity"/>
    <property type="evidence" value="ECO:0007669"/>
    <property type="project" value="InterPro"/>
</dbReference>
<proteinExistence type="inferred from homology"/>
<feature type="binding site" evidence="8">
    <location>
        <position position="21"/>
    </location>
    <ligand>
        <name>Zn(2+)</name>
        <dbReference type="ChEBI" id="CHEBI:29105"/>
        <note>ligand shared with metalloproteinase partner</note>
    </ligand>
</feature>
<keyword evidence="4" id="KW-0483">Metalloprotease inhibitor</keyword>
<dbReference type="AlphaFoldDB" id="A0A8W8LTK8"/>
<dbReference type="CDD" id="cd03577">
    <property type="entry name" value="NTR_TIMP_like"/>
    <property type="match status" value="1"/>
</dbReference>
<dbReference type="GO" id="GO:0005615">
    <property type="term" value="C:extracellular space"/>
    <property type="evidence" value="ECO:0007669"/>
    <property type="project" value="TreeGrafter"/>
</dbReference>
<evidence type="ECO:0000259" key="11">
    <source>
        <dbReference type="PROSITE" id="PS50189"/>
    </source>
</evidence>
<dbReference type="SMART" id="SM00206">
    <property type="entry name" value="NTR"/>
    <property type="match status" value="1"/>
</dbReference>
<keyword evidence="8" id="KW-0479">Metal-binding</keyword>
<keyword evidence="10" id="KW-0732">Signal</keyword>
<dbReference type="InterPro" id="IPR001820">
    <property type="entry name" value="TIMP"/>
</dbReference>
<comment type="subcellular location">
    <subcellularLocation>
        <location evidence="1">Secreted</location>
    </subcellularLocation>
</comment>
<comment type="similarity">
    <text evidence="2">Belongs to the protease inhibitor I35 (TIMP) family.</text>
</comment>
<feature type="chain" id="PRO_5042431681" description="NTR domain-containing protein" evidence="10">
    <location>
        <begin position="21"/>
        <end position="186"/>
    </location>
</feature>
<protein>
    <recommendedName>
        <fullName evidence="11">NTR domain-containing protein</fullName>
    </recommendedName>
</protein>
<dbReference type="GO" id="GO:0002020">
    <property type="term" value="F:protease binding"/>
    <property type="evidence" value="ECO:0007669"/>
    <property type="project" value="TreeGrafter"/>
</dbReference>
<dbReference type="InterPro" id="IPR001134">
    <property type="entry name" value="Netrin_domain"/>
</dbReference>
<accession>A0A8W8LTK8</accession>
<dbReference type="PROSITE" id="PS50189">
    <property type="entry name" value="NTR"/>
    <property type="match status" value="1"/>
</dbReference>
<dbReference type="EnsemblMetazoa" id="G29045.3">
    <property type="protein sequence ID" value="G29045.3:cds"/>
    <property type="gene ID" value="G29045"/>
</dbReference>
<dbReference type="Gene3D" id="2.40.50.120">
    <property type="match status" value="1"/>
</dbReference>
<feature type="domain" description="NTR" evidence="11">
    <location>
        <begin position="21"/>
        <end position="138"/>
    </location>
</feature>
<organism evidence="12 13">
    <name type="scientific">Magallana gigas</name>
    <name type="common">Pacific oyster</name>
    <name type="synonym">Crassostrea gigas</name>
    <dbReference type="NCBI Taxonomy" id="29159"/>
    <lineage>
        <taxon>Eukaryota</taxon>
        <taxon>Metazoa</taxon>
        <taxon>Spiralia</taxon>
        <taxon>Lophotrochozoa</taxon>
        <taxon>Mollusca</taxon>
        <taxon>Bivalvia</taxon>
        <taxon>Autobranchia</taxon>
        <taxon>Pteriomorphia</taxon>
        <taxon>Ostreida</taxon>
        <taxon>Ostreoidea</taxon>
        <taxon>Ostreidae</taxon>
        <taxon>Magallana</taxon>
    </lineage>
</organism>
<keyword evidence="13" id="KW-1185">Reference proteome</keyword>
<feature type="disulfide bond" evidence="9">
    <location>
        <begin position="33"/>
        <end position="138"/>
    </location>
</feature>
<keyword evidence="6 9" id="KW-1015">Disulfide bond</keyword>
<evidence type="ECO:0000313" key="13">
    <source>
        <dbReference type="Proteomes" id="UP000005408"/>
    </source>
</evidence>
<evidence type="ECO:0000256" key="9">
    <source>
        <dbReference type="PIRSR" id="PIRSR601820-3"/>
    </source>
</evidence>
<evidence type="ECO:0000256" key="1">
    <source>
        <dbReference type="ARBA" id="ARBA00004613"/>
    </source>
</evidence>
<evidence type="ECO:0000313" key="12">
    <source>
        <dbReference type="EnsemblMetazoa" id="G29045.3:cds"/>
    </source>
</evidence>
<evidence type="ECO:0000256" key="7">
    <source>
        <dbReference type="ARBA" id="ARBA00023215"/>
    </source>
</evidence>
<keyword evidence="8" id="KW-0862">Zinc</keyword>
<dbReference type="EnsemblMetazoa" id="G29045.2">
    <property type="protein sequence ID" value="G29045.2:cds"/>
    <property type="gene ID" value="G29045"/>
</dbReference>
<evidence type="ECO:0000256" key="4">
    <source>
        <dbReference type="ARBA" id="ARBA00022608"/>
    </source>
</evidence>
<dbReference type="GO" id="GO:0031012">
    <property type="term" value="C:extracellular matrix"/>
    <property type="evidence" value="ECO:0007669"/>
    <property type="project" value="TreeGrafter"/>
</dbReference>
<dbReference type="GO" id="GO:0051045">
    <property type="term" value="P:negative regulation of membrane protein ectodomain proteolysis"/>
    <property type="evidence" value="ECO:0007669"/>
    <property type="project" value="TreeGrafter"/>
</dbReference>
<dbReference type="SUPFAM" id="SSF50242">
    <property type="entry name" value="TIMP-like"/>
    <property type="match status" value="1"/>
</dbReference>
<keyword evidence="3" id="KW-0964">Secreted</keyword>
<feature type="disulfide bond" evidence="9">
    <location>
        <begin position="23"/>
        <end position="112"/>
    </location>
</feature>